<dbReference type="AlphaFoldDB" id="A0AAI9DCC4"/>
<name>A0AAI9DCC4_PROST</name>
<dbReference type="PROSITE" id="PS51186">
    <property type="entry name" value="GNAT"/>
    <property type="match status" value="1"/>
</dbReference>
<dbReference type="EMBL" id="ABMABF030000006">
    <property type="protein sequence ID" value="EMJ5134530.1"/>
    <property type="molecule type" value="Genomic_DNA"/>
</dbReference>
<evidence type="ECO:0000259" key="1">
    <source>
        <dbReference type="PROSITE" id="PS51186"/>
    </source>
</evidence>
<gene>
    <name evidence="2" type="ORF">RG298_002266</name>
</gene>
<evidence type="ECO:0000313" key="2">
    <source>
        <dbReference type="EMBL" id="EMJ5134530.1"/>
    </source>
</evidence>
<dbReference type="Gene3D" id="3.40.630.30">
    <property type="match status" value="1"/>
</dbReference>
<accession>A0AAI9DCC4</accession>
<organism evidence="2">
    <name type="scientific">Providencia stuartii</name>
    <dbReference type="NCBI Taxonomy" id="588"/>
    <lineage>
        <taxon>Bacteria</taxon>
        <taxon>Pseudomonadati</taxon>
        <taxon>Pseudomonadota</taxon>
        <taxon>Gammaproteobacteria</taxon>
        <taxon>Enterobacterales</taxon>
        <taxon>Morganellaceae</taxon>
        <taxon>Providencia</taxon>
    </lineage>
</organism>
<dbReference type="SUPFAM" id="SSF55729">
    <property type="entry name" value="Acyl-CoA N-acyltransferases (Nat)"/>
    <property type="match status" value="1"/>
</dbReference>
<reference evidence="2" key="1">
    <citation type="submission" date="2024-02" db="EMBL/GenBank/DDBJ databases">
        <authorList>
            <consortium name="Clinical and Environmental Microbiology Branch: Whole genome sequencing antimicrobial resistance pathogens in the healthcare setting"/>
        </authorList>
    </citation>
    <scope>NUCLEOTIDE SEQUENCE</scope>
    <source>
        <strain evidence="2">2021GO-0154</strain>
    </source>
</reference>
<feature type="domain" description="N-acetyltransferase" evidence="1">
    <location>
        <begin position="5"/>
        <end position="152"/>
    </location>
</feature>
<dbReference type="InterPro" id="IPR016181">
    <property type="entry name" value="Acyl_CoA_acyltransferase"/>
</dbReference>
<proteinExistence type="predicted"/>
<comment type="caution">
    <text evidence="2">The sequence shown here is derived from an EMBL/GenBank/DDBJ whole genome shotgun (WGS) entry which is preliminary data.</text>
</comment>
<dbReference type="Pfam" id="PF00583">
    <property type="entry name" value="Acetyltransf_1"/>
    <property type="match status" value="1"/>
</dbReference>
<dbReference type="GO" id="GO:0016747">
    <property type="term" value="F:acyltransferase activity, transferring groups other than amino-acyl groups"/>
    <property type="evidence" value="ECO:0007669"/>
    <property type="project" value="InterPro"/>
</dbReference>
<dbReference type="InterPro" id="IPR000182">
    <property type="entry name" value="GNAT_dom"/>
</dbReference>
<protein>
    <submittedName>
        <fullName evidence="2">GNAT family N-acetyltransferase</fullName>
    </submittedName>
</protein>
<sequence length="177" mass="21164">MLIVNRLSSKDTLEIANINHLYDSAFPAYEKRSFQGRQLILNHQDYYLYYFIENEVFIGFVECWKINDFYYVEHFAISPNLRGNGYGQKVLQLLSKQVNNIILEIDPVIDEISRKRLRFYQHCGFKQNEYQHFHPSYHTEFTPHQLEVLSFPSTIDWQVYQQFNQKLADVVMDPALL</sequence>